<dbReference type="Proteomes" id="UP000472710">
    <property type="component" value="Unassembled WGS sequence"/>
</dbReference>
<feature type="signal peptide" evidence="1">
    <location>
        <begin position="1"/>
        <end position="18"/>
    </location>
</feature>
<feature type="domain" description="Putative Flp pilus-assembly TadG-like N-terminal" evidence="2">
    <location>
        <begin position="2"/>
        <end position="35"/>
    </location>
</feature>
<dbReference type="Pfam" id="PF13400">
    <property type="entry name" value="Tad"/>
    <property type="match status" value="1"/>
</dbReference>
<protein>
    <recommendedName>
        <fullName evidence="2">Putative Flp pilus-assembly TadG-like N-terminal domain-containing protein</fullName>
    </recommendedName>
</protein>
<accession>A0ABQ1CGI0</accession>
<evidence type="ECO:0000256" key="1">
    <source>
        <dbReference type="SAM" id="SignalP"/>
    </source>
</evidence>
<evidence type="ECO:0000313" key="3">
    <source>
        <dbReference type="EMBL" id="GFH69370.1"/>
    </source>
</evidence>
<comment type="caution">
    <text evidence="3">The sequence shown here is derived from an EMBL/GenBank/DDBJ whole genome shotgun (WGS) entry which is preliminary data.</text>
</comment>
<sequence>MLLFVAFAFFAFAQAAVARNGAQSAADAAALAAAQESRLALFDGLVESIGDGDGWLEWLYAESAVGDGAEVEASRLASLRSHLIW</sequence>
<organism evidence="3 4">
    <name type="scientific">Streptomyces diastaticus subsp. diastaticus</name>
    <dbReference type="NCBI Taxonomy" id="68040"/>
    <lineage>
        <taxon>Bacteria</taxon>
        <taxon>Bacillati</taxon>
        <taxon>Actinomycetota</taxon>
        <taxon>Actinomycetes</taxon>
        <taxon>Kitasatosporales</taxon>
        <taxon>Streptomycetaceae</taxon>
        <taxon>Streptomyces</taxon>
        <taxon>Streptomyces diastaticus group</taxon>
    </lineage>
</organism>
<proteinExistence type="predicted"/>
<feature type="chain" id="PRO_5045160467" description="Putative Flp pilus-assembly TadG-like N-terminal domain-containing protein" evidence="1">
    <location>
        <begin position="19"/>
        <end position="85"/>
    </location>
</feature>
<keyword evidence="1" id="KW-0732">Signal</keyword>
<keyword evidence="4" id="KW-1185">Reference proteome</keyword>
<name>A0ABQ1CGI0_STRDI</name>
<evidence type="ECO:0000313" key="4">
    <source>
        <dbReference type="Proteomes" id="UP000472710"/>
    </source>
</evidence>
<dbReference type="EMBL" id="BLLN01000001">
    <property type="protein sequence ID" value="GFH69370.1"/>
    <property type="molecule type" value="Genomic_DNA"/>
</dbReference>
<gene>
    <name evidence="3" type="ORF">Sdia_01380</name>
</gene>
<reference evidence="3 4" key="1">
    <citation type="submission" date="2020-02" db="EMBL/GenBank/DDBJ databases">
        <title>Whole genome shotgun sequence of Streptomyces diastaticus subsp. diastaticus NBRC 13412.</title>
        <authorList>
            <person name="Ichikawa N."/>
            <person name="Komaki H."/>
            <person name="Tamura T."/>
        </authorList>
    </citation>
    <scope>NUCLEOTIDE SEQUENCE [LARGE SCALE GENOMIC DNA]</scope>
    <source>
        <strain evidence="3 4">NBRC 13412</strain>
    </source>
</reference>
<dbReference type="InterPro" id="IPR028087">
    <property type="entry name" value="Tad_N"/>
</dbReference>
<evidence type="ECO:0000259" key="2">
    <source>
        <dbReference type="Pfam" id="PF13400"/>
    </source>
</evidence>